<keyword evidence="9" id="KW-0963">Cytoplasm</keyword>
<dbReference type="InterPro" id="IPR020549">
    <property type="entry name" value="YbeY_CS"/>
</dbReference>
<comment type="cofactor">
    <cofactor evidence="9">
        <name>Zn(2+)</name>
        <dbReference type="ChEBI" id="CHEBI:29105"/>
    </cofactor>
    <text evidence="9">Binds 1 zinc ion.</text>
</comment>
<evidence type="ECO:0000256" key="6">
    <source>
        <dbReference type="ARBA" id="ARBA00022759"/>
    </source>
</evidence>
<keyword evidence="8 9" id="KW-0862">Zinc</keyword>
<feature type="binding site" evidence="9">
    <location>
        <position position="116"/>
    </location>
    <ligand>
        <name>Zn(2+)</name>
        <dbReference type="ChEBI" id="CHEBI:29105"/>
        <note>catalytic</note>
    </ligand>
</feature>
<evidence type="ECO:0000256" key="3">
    <source>
        <dbReference type="ARBA" id="ARBA00022552"/>
    </source>
</evidence>
<keyword evidence="2 9" id="KW-0690">Ribosome biogenesis</keyword>
<dbReference type="PROSITE" id="PS01306">
    <property type="entry name" value="UPF0054"/>
    <property type="match status" value="1"/>
</dbReference>
<reference evidence="11" key="1">
    <citation type="journal article" date="2019" name="Int. J. Syst. Evol. Microbiol.">
        <title>The Global Catalogue of Microorganisms (GCM) 10K type strain sequencing project: providing services to taxonomists for standard genome sequencing and annotation.</title>
        <authorList>
            <consortium name="The Broad Institute Genomics Platform"/>
            <consortium name="The Broad Institute Genome Sequencing Center for Infectious Disease"/>
            <person name="Wu L."/>
            <person name="Ma J."/>
        </authorList>
    </citation>
    <scope>NUCLEOTIDE SEQUENCE [LARGE SCALE GENOMIC DNA]</scope>
    <source>
        <strain evidence="11">JCM 16961</strain>
    </source>
</reference>
<evidence type="ECO:0000256" key="8">
    <source>
        <dbReference type="ARBA" id="ARBA00022833"/>
    </source>
</evidence>
<evidence type="ECO:0000256" key="4">
    <source>
        <dbReference type="ARBA" id="ARBA00022722"/>
    </source>
</evidence>
<comment type="similarity">
    <text evidence="1 9">Belongs to the endoribonuclease YbeY family.</text>
</comment>
<feature type="binding site" evidence="9">
    <location>
        <position position="120"/>
    </location>
    <ligand>
        <name>Zn(2+)</name>
        <dbReference type="ChEBI" id="CHEBI:29105"/>
        <note>catalytic</note>
    </ligand>
</feature>
<dbReference type="Gene3D" id="3.40.390.30">
    <property type="entry name" value="Metalloproteases ('zincins'), catalytic domain"/>
    <property type="match status" value="1"/>
</dbReference>
<keyword evidence="6 9" id="KW-0255">Endonuclease</keyword>
<keyword evidence="5 9" id="KW-0479">Metal-binding</keyword>
<evidence type="ECO:0000256" key="9">
    <source>
        <dbReference type="HAMAP-Rule" id="MF_00009"/>
    </source>
</evidence>
<comment type="function">
    <text evidence="9">Single strand-specific metallo-endoribonuclease involved in late-stage 70S ribosome quality control and in maturation of the 3' terminus of the 16S rRNA.</text>
</comment>
<name>A0ABP7CUQ7_9MICC</name>
<dbReference type="SUPFAM" id="SSF55486">
    <property type="entry name" value="Metalloproteases ('zincins'), catalytic domain"/>
    <property type="match status" value="1"/>
</dbReference>
<dbReference type="EC" id="3.1.-.-" evidence="9"/>
<evidence type="ECO:0000256" key="1">
    <source>
        <dbReference type="ARBA" id="ARBA00010875"/>
    </source>
</evidence>
<proteinExistence type="inferred from homology"/>
<dbReference type="InterPro" id="IPR002036">
    <property type="entry name" value="YbeY"/>
</dbReference>
<organism evidence="10 11">
    <name type="scientific">Zhihengliuella alba</name>
    <dbReference type="NCBI Taxonomy" id="547018"/>
    <lineage>
        <taxon>Bacteria</taxon>
        <taxon>Bacillati</taxon>
        <taxon>Actinomycetota</taxon>
        <taxon>Actinomycetes</taxon>
        <taxon>Micrococcales</taxon>
        <taxon>Micrococcaceae</taxon>
        <taxon>Zhihengliuella</taxon>
    </lineage>
</organism>
<comment type="caution">
    <text evidence="10">The sequence shown here is derived from an EMBL/GenBank/DDBJ whole genome shotgun (WGS) entry which is preliminary data.</text>
</comment>
<dbReference type="PANTHER" id="PTHR46986:SF1">
    <property type="entry name" value="ENDORIBONUCLEASE YBEY, CHLOROPLASTIC"/>
    <property type="match status" value="1"/>
</dbReference>
<keyword evidence="7 9" id="KW-0378">Hydrolase</keyword>
<accession>A0ABP7CUQ7</accession>
<evidence type="ECO:0000313" key="10">
    <source>
        <dbReference type="EMBL" id="GAA3694625.1"/>
    </source>
</evidence>
<keyword evidence="11" id="KW-1185">Reference proteome</keyword>
<dbReference type="RefSeq" id="WP_344879231.1">
    <property type="nucleotide sequence ID" value="NZ_BAABCJ010000001.1"/>
</dbReference>
<dbReference type="HAMAP" id="MF_00009">
    <property type="entry name" value="Endoribonucl_YbeY"/>
    <property type="match status" value="1"/>
</dbReference>
<dbReference type="EMBL" id="BAABCJ010000001">
    <property type="protein sequence ID" value="GAA3694625.1"/>
    <property type="molecule type" value="Genomic_DNA"/>
</dbReference>
<protein>
    <recommendedName>
        <fullName evidence="9">Endoribonuclease YbeY</fullName>
        <ecNumber evidence="9">3.1.-.-</ecNumber>
    </recommendedName>
</protein>
<keyword evidence="4 9" id="KW-0540">Nuclease</keyword>
<feature type="binding site" evidence="9">
    <location>
        <position position="126"/>
    </location>
    <ligand>
        <name>Zn(2+)</name>
        <dbReference type="ChEBI" id="CHEBI:29105"/>
        <note>catalytic</note>
    </ligand>
</feature>
<dbReference type="InterPro" id="IPR023091">
    <property type="entry name" value="MetalPrtase_cat_dom_sf_prd"/>
</dbReference>
<comment type="subcellular location">
    <subcellularLocation>
        <location evidence="9">Cytoplasm</location>
    </subcellularLocation>
</comment>
<evidence type="ECO:0000256" key="5">
    <source>
        <dbReference type="ARBA" id="ARBA00022723"/>
    </source>
</evidence>
<evidence type="ECO:0000256" key="7">
    <source>
        <dbReference type="ARBA" id="ARBA00022801"/>
    </source>
</evidence>
<dbReference type="Proteomes" id="UP001501536">
    <property type="component" value="Unassembled WGS sequence"/>
</dbReference>
<dbReference type="Pfam" id="PF02130">
    <property type="entry name" value="YbeY"/>
    <property type="match status" value="1"/>
</dbReference>
<keyword evidence="3 9" id="KW-0698">rRNA processing</keyword>
<dbReference type="NCBIfam" id="TIGR00043">
    <property type="entry name" value="rRNA maturation RNase YbeY"/>
    <property type="match status" value="1"/>
</dbReference>
<gene>
    <name evidence="9 10" type="primary">ybeY</name>
    <name evidence="10" type="ORF">GCM10022377_04100</name>
</gene>
<evidence type="ECO:0000256" key="2">
    <source>
        <dbReference type="ARBA" id="ARBA00022517"/>
    </source>
</evidence>
<evidence type="ECO:0000313" key="11">
    <source>
        <dbReference type="Proteomes" id="UP001501536"/>
    </source>
</evidence>
<dbReference type="PANTHER" id="PTHR46986">
    <property type="entry name" value="ENDORIBONUCLEASE YBEY, CHLOROPLASTIC"/>
    <property type="match status" value="1"/>
</dbReference>
<sequence length="157" mass="17332">MAVDVNNESAVEADLESIAALGRHILEQLYVHPETEVSVILVDEDPMERLHLEWMDLAGPTDVMSFPMDELSPGRPGSQTPAGTLGDIVICPQVAREQARRAGHSTADELLLLTTHGMLHLLGFDHGEPAEREEMFTLQRNLLTEFLGRPAPKETID</sequence>